<organism evidence="2 3">
    <name type="scientific">Lysinibacillus sphaericus (strain C3-41)</name>
    <dbReference type="NCBI Taxonomy" id="444177"/>
    <lineage>
        <taxon>Bacteria</taxon>
        <taxon>Bacillati</taxon>
        <taxon>Bacillota</taxon>
        <taxon>Bacilli</taxon>
        <taxon>Bacillales</taxon>
        <taxon>Bacillaceae</taxon>
        <taxon>Lysinibacillus</taxon>
    </lineage>
</organism>
<evidence type="ECO:0000313" key="3">
    <source>
        <dbReference type="Proteomes" id="UP000002164"/>
    </source>
</evidence>
<keyword evidence="1" id="KW-0812">Transmembrane</keyword>
<dbReference type="AlphaFoldDB" id="B1HMR3"/>
<accession>B1HMR3</accession>
<feature type="transmembrane region" description="Helical" evidence="1">
    <location>
        <begin position="7"/>
        <end position="27"/>
    </location>
</feature>
<dbReference type="Proteomes" id="UP000002164">
    <property type="component" value="Chromosome"/>
</dbReference>
<name>B1HMR3_LYSSC</name>
<feature type="transmembrane region" description="Helical" evidence="1">
    <location>
        <begin position="33"/>
        <end position="52"/>
    </location>
</feature>
<keyword evidence="1" id="KW-1133">Transmembrane helix</keyword>
<gene>
    <name evidence="2" type="ordered locus">Bsph_4545</name>
</gene>
<protein>
    <submittedName>
        <fullName evidence="2">Uncharacterized protein</fullName>
    </submittedName>
</protein>
<dbReference type="EnsemblBacteria" id="ACA41991">
    <property type="protein sequence ID" value="ACA41991"/>
    <property type="gene ID" value="Bsph_4545"/>
</dbReference>
<dbReference type="EMBL" id="CP000817">
    <property type="protein sequence ID" value="ACA41991.1"/>
    <property type="molecule type" value="Genomic_DNA"/>
</dbReference>
<sequence>MNIIKQSLTGLLILLVFFIFATIIAIIEQQPFFIIMHSLGIISSLTSSIFLYKKYKKLQ</sequence>
<proteinExistence type="predicted"/>
<dbReference type="HOGENOM" id="CLU_2955083_0_0_9"/>
<evidence type="ECO:0000313" key="2">
    <source>
        <dbReference type="EMBL" id="ACA41991.1"/>
    </source>
</evidence>
<reference evidence="2 3" key="1">
    <citation type="journal article" date="2008" name="J. Bacteriol.">
        <title>Complete genome sequence of the mosquitocidal bacterium Bacillus sphaericus C3-41 and comparison with those of closely related Bacillus species.</title>
        <authorList>
            <person name="Hu X."/>
            <person name="Fan W."/>
            <person name="Han B."/>
            <person name="Liu H."/>
            <person name="Zheng D."/>
            <person name="Li Q."/>
            <person name="Dong W."/>
            <person name="Yan J."/>
            <person name="Gao M."/>
            <person name="Berry C."/>
            <person name="Yuan Z."/>
        </authorList>
    </citation>
    <scope>NUCLEOTIDE SEQUENCE [LARGE SCALE GENOMIC DNA]</scope>
    <source>
        <strain evidence="2 3">C3-41</strain>
    </source>
</reference>
<keyword evidence="1" id="KW-0472">Membrane</keyword>
<dbReference type="KEGG" id="lsp:Bsph_4545"/>
<evidence type="ECO:0000256" key="1">
    <source>
        <dbReference type="SAM" id="Phobius"/>
    </source>
</evidence>